<dbReference type="Proteomes" id="UP000717696">
    <property type="component" value="Unassembled WGS sequence"/>
</dbReference>
<keyword evidence="3" id="KW-1185">Reference proteome</keyword>
<dbReference type="Gene3D" id="3.50.50.60">
    <property type="entry name" value="FAD/NAD(P)-binding domain"/>
    <property type="match status" value="2"/>
</dbReference>
<dbReference type="AlphaFoldDB" id="A0A9P9JGE3"/>
<dbReference type="PRINTS" id="PR00368">
    <property type="entry name" value="FADPNR"/>
</dbReference>
<organism evidence="2 3">
    <name type="scientific">Dactylonectria estremocensis</name>
    <dbReference type="NCBI Taxonomy" id="1079267"/>
    <lineage>
        <taxon>Eukaryota</taxon>
        <taxon>Fungi</taxon>
        <taxon>Dikarya</taxon>
        <taxon>Ascomycota</taxon>
        <taxon>Pezizomycotina</taxon>
        <taxon>Sordariomycetes</taxon>
        <taxon>Hypocreomycetidae</taxon>
        <taxon>Hypocreales</taxon>
        <taxon>Nectriaceae</taxon>
        <taxon>Dactylonectria</taxon>
    </lineage>
</organism>
<proteinExistence type="inferred from homology"/>
<dbReference type="PANTHER" id="PTHR42877">
    <property type="entry name" value="L-ORNITHINE N(5)-MONOOXYGENASE-RELATED"/>
    <property type="match status" value="1"/>
</dbReference>
<gene>
    <name evidence="2" type="ORF">B0J13DRAFT_644104</name>
</gene>
<comment type="similarity">
    <text evidence="1">Belongs to the FAD-binding monooxygenase family.</text>
</comment>
<dbReference type="PANTHER" id="PTHR42877:SF7">
    <property type="entry name" value="FLAVIN-BINDING MONOOXYGENASE-RELATED"/>
    <property type="match status" value="1"/>
</dbReference>
<dbReference type="EMBL" id="JAGMUU010000002">
    <property type="protein sequence ID" value="KAH7160466.1"/>
    <property type="molecule type" value="Genomic_DNA"/>
</dbReference>
<reference evidence="2" key="1">
    <citation type="journal article" date="2021" name="Nat. Commun.">
        <title>Genetic determinants of endophytism in the Arabidopsis root mycobiome.</title>
        <authorList>
            <person name="Mesny F."/>
            <person name="Miyauchi S."/>
            <person name="Thiergart T."/>
            <person name="Pickel B."/>
            <person name="Atanasova L."/>
            <person name="Karlsson M."/>
            <person name="Huettel B."/>
            <person name="Barry K.W."/>
            <person name="Haridas S."/>
            <person name="Chen C."/>
            <person name="Bauer D."/>
            <person name="Andreopoulos W."/>
            <person name="Pangilinan J."/>
            <person name="LaButti K."/>
            <person name="Riley R."/>
            <person name="Lipzen A."/>
            <person name="Clum A."/>
            <person name="Drula E."/>
            <person name="Henrissat B."/>
            <person name="Kohler A."/>
            <person name="Grigoriev I.V."/>
            <person name="Martin F.M."/>
            <person name="Hacquard S."/>
        </authorList>
    </citation>
    <scope>NUCLEOTIDE SEQUENCE</scope>
    <source>
        <strain evidence="2">MPI-CAGE-AT-0021</strain>
    </source>
</reference>
<accession>A0A9P9JGE3</accession>
<comment type="caution">
    <text evidence="2">The sequence shown here is derived from an EMBL/GenBank/DDBJ whole genome shotgun (WGS) entry which is preliminary data.</text>
</comment>
<name>A0A9P9JGE3_9HYPO</name>
<sequence length="498" mass="55511">MKVIVIGAGISGILASIRLPRRIQNLDLVVYDKNTEVGGTWFENTYPGIACDIPAHVYQASFEPNPNWSQFYASGSEILQYWKDVVAKYGVRKYMRLGHKVIEARFVESEAKWHVKIEDCLTGEVTEDVGDVLYACIGALNDWQWPDIPGLKSVKGKLLHSAAWDRDWDAAGKSVAVIGSGSSAIQIVPALQPKVKHLDNYVRGQAWIAPPIAEAEFNTKPDVLLAYRKKLDSEIQSMTRMTLRGKLANQAAVDFTKSMTVKLEKKPEILNKILPSFTPGCRRITPGIITADGKLRKFDAIICATGFDTSFTRRFPIYGLGGLDLGAQWQDYPNTYISLSTRGFPNFFVAHGPNSGLGVGSLSIVLERTCDYVCAVITKMQQDRIATIQPKQAACDSFLAYCEEFFAKTVFTLPCRSWYKRGTIDGPVTALWPGSALHFVKTLEKPRFEDYEYTYLENNNMAWFGNGFTLCENDVDSDKSAYLNPDNIDYPSLAVPLA</sequence>
<dbReference type="SUPFAM" id="SSF51905">
    <property type="entry name" value="FAD/NAD(P)-binding domain"/>
    <property type="match status" value="2"/>
</dbReference>
<dbReference type="InterPro" id="IPR036188">
    <property type="entry name" value="FAD/NAD-bd_sf"/>
</dbReference>
<dbReference type="OrthoDB" id="74360at2759"/>
<protein>
    <submittedName>
        <fullName evidence="2">Flavin-binding monooxygenase</fullName>
    </submittedName>
</protein>
<evidence type="ECO:0000313" key="3">
    <source>
        <dbReference type="Proteomes" id="UP000717696"/>
    </source>
</evidence>
<keyword evidence="2" id="KW-0560">Oxidoreductase</keyword>
<evidence type="ECO:0000313" key="2">
    <source>
        <dbReference type="EMBL" id="KAH7160466.1"/>
    </source>
</evidence>
<dbReference type="InterPro" id="IPR051209">
    <property type="entry name" value="FAD-bind_Monooxygenase_sf"/>
</dbReference>
<dbReference type="Pfam" id="PF13450">
    <property type="entry name" value="NAD_binding_8"/>
    <property type="match status" value="1"/>
</dbReference>
<dbReference type="GO" id="GO:0004497">
    <property type="term" value="F:monooxygenase activity"/>
    <property type="evidence" value="ECO:0007669"/>
    <property type="project" value="UniProtKB-KW"/>
</dbReference>
<evidence type="ECO:0000256" key="1">
    <source>
        <dbReference type="ARBA" id="ARBA00010139"/>
    </source>
</evidence>
<keyword evidence="2" id="KW-0503">Monooxygenase</keyword>